<feature type="compositionally biased region" description="Basic and acidic residues" evidence="1">
    <location>
        <begin position="114"/>
        <end position="129"/>
    </location>
</feature>
<comment type="caution">
    <text evidence="2">The sequence shown here is derived from an EMBL/GenBank/DDBJ whole genome shotgun (WGS) entry which is preliminary data.</text>
</comment>
<dbReference type="EMBL" id="CATQJL010000112">
    <property type="protein sequence ID" value="CAJ0595858.1"/>
    <property type="molecule type" value="Genomic_DNA"/>
</dbReference>
<feature type="region of interest" description="Disordered" evidence="1">
    <location>
        <begin position="24"/>
        <end position="129"/>
    </location>
</feature>
<gene>
    <name evidence="2" type="ORF">CYNAS_LOCUS7841</name>
</gene>
<feature type="compositionally biased region" description="Polar residues" evidence="1">
    <location>
        <begin position="34"/>
        <end position="50"/>
    </location>
</feature>
<dbReference type="AlphaFoldDB" id="A0AA36GPJ2"/>
<feature type="compositionally biased region" description="Basic and acidic residues" evidence="1">
    <location>
        <begin position="83"/>
        <end position="107"/>
    </location>
</feature>
<reference evidence="2" key="1">
    <citation type="submission" date="2023-07" db="EMBL/GenBank/DDBJ databases">
        <authorList>
            <consortium name="CYATHOMIX"/>
        </authorList>
    </citation>
    <scope>NUCLEOTIDE SEQUENCE</scope>
    <source>
        <strain evidence="2">N/A</strain>
    </source>
</reference>
<evidence type="ECO:0000313" key="3">
    <source>
        <dbReference type="Proteomes" id="UP001176961"/>
    </source>
</evidence>
<evidence type="ECO:0000256" key="1">
    <source>
        <dbReference type="SAM" id="MobiDB-lite"/>
    </source>
</evidence>
<sequence length="291" mass="32414">MEGSSSQQQESSASLLGSLDSISIGEGSFDADYSNDSVRTTSPDYNSTTMLDADRMDQHTNEQTVSVANSKRQGERPYSFLSKAERKAYKRSTETQTERDKRLSTDAKKKRMRKSVETEDERGMRLARDRARKRRLPLAFENPNETTVSLQSADMMSFLHQSEDSGILGQEVIARNLSPQRGSMEVEVEAALGSSTPAFVFTPLQETNNEILRGMETILADVSWNNVDPQPNHIFEEHGEDGLQSLHAHAGPSITQDNTEQGESSQFLSLSPTRIPSVVQVREVVVFPLLK</sequence>
<feature type="region of interest" description="Disordered" evidence="1">
    <location>
        <begin position="245"/>
        <end position="268"/>
    </location>
</feature>
<feature type="compositionally biased region" description="Polar residues" evidence="1">
    <location>
        <begin position="61"/>
        <end position="71"/>
    </location>
</feature>
<proteinExistence type="predicted"/>
<keyword evidence="3" id="KW-1185">Reference proteome</keyword>
<dbReference type="Proteomes" id="UP001176961">
    <property type="component" value="Unassembled WGS sequence"/>
</dbReference>
<name>A0AA36GPJ2_CYLNA</name>
<protein>
    <submittedName>
        <fullName evidence="2">Uncharacterized protein</fullName>
    </submittedName>
</protein>
<evidence type="ECO:0000313" key="2">
    <source>
        <dbReference type="EMBL" id="CAJ0595858.1"/>
    </source>
</evidence>
<accession>A0AA36GPJ2</accession>
<feature type="compositionally biased region" description="Polar residues" evidence="1">
    <location>
        <begin position="253"/>
        <end position="268"/>
    </location>
</feature>
<organism evidence="2 3">
    <name type="scientific">Cylicocyclus nassatus</name>
    <name type="common">Nematode worm</name>
    <dbReference type="NCBI Taxonomy" id="53992"/>
    <lineage>
        <taxon>Eukaryota</taxon>
        <taxon>Metazoa</taxon>
        <taxon>Ecdysozoa</taxon>
        <taxon>Nematoda</taxon>
        <taxon>Chromadorea</taxon>
        <taxon>Rhabditida</taxon>
        <taxon>Rhabditina</taxon>
        <taxon>Rhabditomorpha</taxon>
        <taxon>Strongyloidea</taxon>
        <taxon>Strongylidae</taxon>
        <taxon>Cylicocyclus</taxon>
    </lineage>
</organism>